<dbReference type="STRING" id="2064.TR51_12520"/>
<dbReference type="AlphaFoldDB" id="A0A0D0Q1Q5"/>
<name>A0A0D0Q1Q5_KITGR</name>
<dbReference type="PANTHER" id="PTHR43798:SF5">
    <property type="entry name" value="MONOACYLGLYCEROL LIPASE ABHD6"/>
    <property type="match status" value="1"/>
</dbReference>
<gene>
    <name evidence="2" type="ORF">TR51_12520</name>
</gene>
<dbReference type="SUPFAM" id="SSF53474">
    <property type="entry name" value="alpha/beta-Hydrolases"/>
    <property type="match status" value="1"/>
</dbReference>
<dbReference type="GO" id="GO:0047372">
    <property type="term" value="F:monoacylglycerol lipase activity"/>
    <property type="evidence" value="ECO:0007669"/>
    <property type="project" value="TreeGrafter"/>
</dbReference>
<dbReference type="InterPro" id="IPR000073">
    <property type="entry name" value="AB_hydrolase_1"/>
</dbReference>
<organism evidence="2 3">
    <name type="scientific">Kitasatospora griseola</name>
    <name type="common">Streptomyces griseolosporeus</name>
    <dbReference type="NCBI Taxonomy" id="2064"/>
    <lineage>
        <taxon>Bacteria</taxon>
        <taxon>Bacillati</taxon>
        <taxon>Actinomycetota</taxon>
        <taxon>Actinomycetes</taxon>
        <taxon>Kitasatosporales</taxon>
        <taxon>Streptomycetaceae</taxon>
        <taxon>Kitasatospora</taxon>
    </lineage>
</organism>
<reference evidence="2 3" key="1">
    <citation type="submission" date="2015-02" db="EMBL/GenBank/DDBJ databases">
        <title>Draft genome sequence of Kitasatospora griseola MF730-N6, a bafilomycin, terpentecin and satosporin producer.</title>
        <authorList>
            <person name="Arens J.C."/>
            <person name="Haltli B."/>
            <person name="Kerr R.G."/>
        </authorList>
    </citation>
    <scope>NUCLEOTIDE SEQUENCE [LARGE SCALE GENOMIC DNA]</scope>
    <source>
        <strain evidence="2 3">MF730-N6</strain>
    </source>
</reference>
<feature type="domain" description="AB hydrolase-1" evidence="1">
    <location>
        <begin position="56"/>
        <end position="279"/>
    </location>
</feature>
<proteinExistence type="predicted"/>
<dbReference type="Gene3D" id="3.40.50.1820">
    <property type="entry name" value="alpha/beta hydrolase"/>
    <property type="match status" value="1"/>
</dbReference>
<dbReference type="InterPro" id="IPR050266">
    <property type="entry name" value="AB_hydrolase_sf"/>
</dbReference>
<protein>
    <submittedName>
        <fullName evidence="2">Alpha/beta hydrolase</fullName>
    </submittedName>
</protein>
<evidence type="ECO:0000313" key="2">
    <source>
        <dbReference type="EMBL" id="KIQ64913.1"/>
    </source>
</evidence>
<dbReference type="PATRIC" id="fig|2064.6.peg.2690"/>
<evidence type="ECO:0000313" key="3">
    <source>
        <dbReference type="Proteomes" id="UP000032066"/>
    </source>
</evidence>
<dbReference type="Pfam" id="PF12697">
    <property type="entry name" value="Abhydrolase_6"/>
    <property type="match status" value="1"/>
</dbReference>
<dbReference type="PANTHER" id="PTHR43798">
    <property type="entry name" value="MONOACYLGLYCEROL LIPASE"/>
    <property type="match status" value="1"/>
</dbReference>
<evidence type="ECO:0000259" key="1">
    <source>
        <dbReference type="Pfam" id="PF12697"/>
    </source>
</evidence>
<keyword evidence="2" id="KW-0378">Hydrolase</keyword>
<accession>A0A0D0Q1Q5</accession>
<dbReference type="EMBL" id="JXZB01000002">
    <property type="protein sequence ID" value="KIQ64913.1"/>
    <property type="molecule type" value="Genomic_DNA"/>
</dbReference>
<sequence length="290" mass="30940">MRMSEFRNAQAADRFRAAYDHALATLWPGPRTAQDVPTAFGTTRVQRTGTPQGRPIVLLPASGGNALMWHHQLDQLAQHHEVFALDPIGEPGASVQTAPIVDGADAAAWLEGVLAALDLADVHLVGCSYGGWVALQHRLHHPGRVGVMTLLDPAGFNGFGFRFYAWLIAGGLAASAPRALRPRLARAVGNSAVLEDELMKLTRAAMGFRRALPVPPVLTDEELRRIDLPARFLLGARSALHDSAAVAARISGLLPTARVEVVPGAGHSLPMDAPDLVAERILAQLSSRAD</sequence>
<dbReference type="Proteomes" id="UP000032066">
    <property type="component" value="Unassembled WGS sequence"/>
</dbReference>
<dbReference type="GO" id="GO:0046464">
    <property type="term" value="P:acylglycerol catabolic process"/>
    <property type="evidence" value="ECO:0007669"/>
    <property type="project" value="TreeGrafter"/>
</dbReference>
<dbReference type="OrthoDB" id="5513277at2"/>
<keyword evidence="3" id="KW-1185">Reference proteome</keyword>
<comment type="caution">
    <text evidence="2">The sequence shown here is derived from an EMBL/GenBank/DDBJ whole genome shotgun (WGS) entry which is preliminary data.</text>
</comment>
<dbReference type="InterPro" id="IPR029058">
    <property type="entry name" value="AB_hydrolase_fold"/>
</dbReference>
<dbReference type="GO" id="GO:0016020">
    <property type="term" value="C:membrane"/>
    <property type="evidence" value="ECO:0007669"/>
    <property type="project" value="TreeGrafter"/>
</dbReference>